<feature type="region of interest" description="Disordered" evidence="1">
    <location>
        <begin position="1"/>
        <end position="248"/>
    </location>
</feature>
<gene>
    <name evidence="3" type="ORF">FB458_0765</name>
</gene>
<dbReference type="GO" id="GO:0016746">
    <property type="term" value="F:acyltransferase activity"/>
    <property type="evidence" value="ECO:0007669"/>
    <property type="project" value="UniProtKB-KW"/>
</dbReference>
<comment type="caution">
    <text evidence="3">The sequence shown here is derived from an EMBL/GenBank/DDBJ whole genome shotgun (WGS) entry which is preliminary data.</text>
</comment>
<dbReference type="InterPro" id="IPR002123">
    <property type="entry name" value="Plipid/glycerol_acylTrfase"/>
</dbReference>
<feature type="domain" description="Phospholipid/glycerol acyltransferase" evidence="2">
    <location>
        <begin position="343"/>
        <end position="462"/>
    </location>
</feature>
<dbReference type="SUPFAM" id="SSF69593">
    <property type="entry name" value="Glycerol-3-phosphate (1)-acyltransferase"/>
    <property type="match status" value="1"/>
</dbReference>
<dbReference type="PANTHER" id="PTHR22753:SF14">
    <property type="entry name" value="MONOACYLGLYCEROL_DIACYLGLYCEROL O-ACYLTRANSFERASE"/>
    <property type="match status" value="1"/>
</dbReference>
<dbReference type="GO" id="GO:0016020">
    <property type="term" value="C:membrane"/>
    <property type="evidence" value="ECO:0007669"/>
    <property type="project" value="TreeGrafter"/>
</dbReference>
<feature type="compositionally biased region" description="Low complexity" evidence="1">
    <location>
        <begin position="84"/>
        <end position="101"/>
    </location>
</feature>
<organism evidence="3 4">
    <name type="scientific">Lapillicoccus jejuensis</name>
    <dbReference type="NCBI Taxonomy" id="402171"/>
    <lineage>
        <taxon>Bacteria</taxon>
        <taxon>Bacillati</taxon>
        <taxon>Actinomycetota</taxon>
        <taxon>Actinomycetes</taxon>
        <taxon>Micrococcales</taxon>
        <taxon>Intrasporangiaceae</taxon>
        <taxon>Lapillicoccus</taxon>
    </lineage>
</organism>
<dbReference type="AlphaFoldDB" id="A0A542DX80"/>
<feature type="compositionally biased region" description="Low complexity" evidence="1">
    <location>
        <begin position="120"/>
        <end position="137"/>
    </location>
</feature>
<sequence length="556" mass="57754">MAAGSGATARSASTTRTSATKAATRGKGATTKAAATKAPASASTPPAAPPATPSATPSAAPPRRDAFAAGARRASGERARRTRTPLLPAAAPAGPVAAGADVLDRSTQQEVELPASPPSDGAEPTTPAPAAAGTDAPSRARKHRPQPAPELPARPSPGVLARSGSRVDSRGRTGDGPARTGSARVASRAAARARRPLRAVPDLAPDALGVPAPGATGTPDRRPTRPRPGATAGVAPTTRTVGGDSAGAAGIRPGLEDLLQAGVAALRTVVAATGVTPEEVEQQVAATLAFLRRRLSGEFTVDEFGFDGDFTDHVYLPLLRPLYQRWFRVEVRGIENLPTEGGGLVVANHSGTLPMDALMTQVAVHDEHPTHRHLRMLGADLVFSTPVVGQLARKSGSTLATNPDAERLLREGELVGVWPEGFKGIGKPFSERYKLQRFGRGGFVSAAVSAGVPIIPCSIVGAEEIYPLLGNLKTLARLFGSPYAPVTPTWPLLGPLGMVPLPSKWIIEFGVPVETADLGPGAAEDPMLVFDLTDQIRETIQQTLYSLLMQRRSVFF</sequence>
<dbReference type="PANTHER" id="PTHR22753">
    <property type="entry name" value="TRANSMEMBRANE PROTEIN 68"/>
    <property type="match status" value="1"/>
</dbReference>
<feature type="compositionally biased region" description="Pro residues" evidence="1">
    <location>
        <begin position="146"/>
        <end position="155"/>
    </location>
</feature>
<keyword evidence="3" id="KW-0012">Acyltransferase</keyword>
<evidence type="ECO:0000256" key="1">
    <source>
        <dbReference type="SAM" id="MobiDB-lite"/>
    </source>
</evidence>
<accession>A0A542DX80</accession>
<evidence type="ECO:0000259" key="2">
    <source>
        <dbReference type="SMART" id="SM00563"/>
    </source>
</evidence>
<dbReference type="OrthoDB" id="5241618at2"/>
<feature type="compositionally biased region" description="Low complexity" evidence="1">
    <location>
        <begin position="1"/>
        <end position="45"/>
    </location>
</feature>
<dbReference type="Proteomes" id="UP000317893">
    <property type="component" value="Unassembled WGS sequence"/>
</dbReference>
<name>A0A542DX80_9MICO</name>
<evidence type="ECO:0000313" key="4">
    <source>
        <dbReference type="Proteomes" id="UP000317893"/>
    </source>
</evidence>
<proteinExistence type="predicted"/>
<dbReference type="CDD" id="cd07987">
    <property type="entry name" value="LPLAT_MGAT-like"/>
    <property type="match status" value="1"/>
</dbReference>
<reference evidence="3 4" key="1">
    <citation type="submission" date="2019-06" db="EMBL/GenBank/DDBJ databases">
        <title>Sequencing the genomes of 1000 actinobacteria strains.</title>
        <authorList>
            <person name="Klenk H.-P."/>
        </authorList>
    </citation>
    <scope>NUCLEOTIDE SEQUENCE [LARGE SCALE GENOMIC DNA]</scope>
    <source>
        <strain evidence="3 4">DSM 18607</strain>
    </source>
</reference>
<evidence type="ECO:0000313" key="3">
    <source>
        <dbReference type="EMBL" id="TQJ07697.1"/>
    </source>
</evidence>
<keyword evidence="4" id="KW-1185">Reference proteome</keyword>
<dbReference type="RefSeq" id="WP_141846909.1">
    <property type="nucleotide sequence ID" value="NZ_BAAAPR010000008.1"/>
</dbReference>
<dbReference type="EMBL" id="VFMN01000001">
    <property type="protein sequence ID" value="TQJ07697.1"/>
    <property type="molecule type" value="Genomic_DNA"/>
</dbReference>
<protein>
    <submittedName>
        <fullName evidence="3">1-acyl-sn-glycerol-3-phosphate acyltransferase</fullName>
    </submittedName>
</protein>
<dbReference type="SMART" id="SM00563">
    <property type="entry name" value="PlsC"/>
    <property type="match status" value="1"/>
</dbReference>
<keyword evidence="3" id="KW-0808">Transferase</keyword>
<dbReference type="Pfam" id="PF01553">
    <property type="entry name" value="Acyltransferase"/>
    <property type="match status" value="1"/>
</dbReference>